<reference evidence="1 2" key="1">
    <citation type="submission" date="2020-07" db="EMBL/GenBank/DDBJ databases">
        <title>Thermogemmata thermophila gen. nov., sp. nov., a novel moderate thermophilic planctomycete from a Kamchatka hot spring.</title>
        <authorList>
            <person name="Elcheninov A.G."/>
            <person name="Podosokorskaya O.A."/>
            <person name="Kovaleva O.L."/>
            <person name="Novikov A."/>
            <person name="Bonch-Osmolovskaya E.A."/>
            <person name="Toshchakov S.V."/>
            <person name="Kublanov I.V."/>
        </authorList>
    </citation>
    <scope>NUCLEOTIDE SEQUENCE [LARGE SCALE GENOMIC DNA]</scope>
    <source>
        <strain evidence="1 2">2918</strain>
    </source>
</reference>
<keyword evidence="2" id="KW-1185">Reference proteome</keyword>
<comment type="caution">
    <text evidence="1">The sequence shown here is derived from an EMBL/GenBank/DDBJ whole genome shotgun (WGS) entry which is preliminary data.</text>
</comment>
<evidence type="ECO:0000313" key="2">
    <source>
        <dbReference type="Proteomes" id="UP000542342"/>
    </source>
</evidence>
<name>A0A7V8VB99_9BACT</name>
<dbReference type="InterPro" id="IPR046479">
    <property type="entry name" value="DUF6800"/>
</dbReference>
<dbReference type="Proteomes" id="UP000542342">
    <property type="component" value="Unassembled WGS sequence"/>
</dbReference>
<evidence type="ECO:0000313" key="1">
    <source>
        <dbReference type="EMBL" id="MBA2224876.1"/>
    </source>
</evidence>
<dbReference type="RefSeq" id="WP_194536288.1">
    <property type="nucleotide sequence ID" value="NZ_JACEFB010000001.1"/>
</dbReference>
<dbReference type="EMBL" id="JACEFB010000001">
    <property type="protein sequence ID" value="MBA2224876.1"/>
    <property type="molecule type" value="Genomic_DNA"/>
</dbReference>
<accession>A0A7V8VB99</accession>
<sequence length="54" mass="6641">MVERRIELNRRYRRKKKMKKLKAKLQTATGAEREKILYKIRRLSPFWKEPPAQA</sequence>
<gene>
    <name evidence="1" type="ORF">H0921_01720</name>
</gene>
<dbReference type="AlphaFoldDB" id="A0A7V8VB99"/>
<organism evidence="1 2">
    <name type="scientific">Thermogemmata fonticola</name>
    <dbReference type="NCBI Taxonomy" id="2755323"/>
    <lineage>
        <taxon>Bacteria</taxon>
        <taxon>Pseudomonadati</taxon>
        <taxon>Planctomycetota</taxon>
        <taxon>Planctomycetia</taxon>
        <taxon>Gemmatales</taxon>
        <taxon>Gemmataceae</taxon>
        <taxon>Thermogemmata</taxon>
    </lineage>
</organism>
<protein>
    <submittedName>
        <fullName evidence="1">Uncharacterized protein</fullName>
    </submittedName>
</protein>
<dbReference type="Pfam" id="PF20607">
    <property type="entry name" value="DUF6800"/>
    <property type="match status" value="1"/>
</dbReference>
<proteinExistence type="predicted"/>